<keyword evidence="4" id="KW-0378">Hydrolase</keyword>
<dbReference type="SUPFAM" id="SSF56784">
    <property type="entry name" value="HAD-like"/>
    <property type="match status" value="1"/>
</dbReference>
<name>A0A8J1XRC1_OWEFU</name>
<reference evidence="9" key="1">
    <citation type="submission" date="2022-03" db="EMBL/GenBank/DDBJ databases">
        <authorList>
            <person name="Martin C."/>
        </authorList>
    </citation>
    <scope>NUCLEOTIDE SEQUENCE</scope>
</reference>
<dbReference type="GO" id="GO:0046872">
    <property type="term" value="F:metal ion binding"/>
    <property type="evidence" value="ECO:0007669"/>
    <property type="project" value="UniProtKB-KW"/>
</dbReference>
<organism evidence="9 10">
    <name type="scientific">Owenia fusiformis</name>
    <name type="common">Polychaete worm</name>
    <dbReference type="NCBI Taxonomy" id="6347"/>
    <lineage>
        <taxon>Eukaryota</taxon>
        <taxon>Metazoa</taxon>
        <taxon>Spiralia</taxon>
        <taxon>Lophotrochozoa</taxon>
        <taxon>Annelida</taxon>
        <taxon>Polychaeta</taxon>
        <taxon>Sedentaria</taxon>
        <taxon>Canalipalpata</taxon>
        <taxon>Sabellida</taxon>
        <taxon>Oweniida</taxon>
        <taxon>Oweniidae</taxon>
        <taxon>Owenia</taxon>
    </lineage>
</organism>
<dbReference type="Gene3D" id="3.40.50.1000">
    <property type="entry name" value="HAD superfamily/HAD-like"/>
    <property type="match status" value="1"/>
</dbReference>
<feature type="binding site" evidence="8">
    <location>
        <position position="22"/>
    </location>
    <ligand>
        <name>Mg(2+)</name>
        <dbReference type="ChEBI" id="CHEBI:18420"/>
    </ligand>
</feature>
<keyword evidence="5 8" id="KW-0460">Magnesium</keyword>
<dbReference type="NCBIfam" id="TIGR01488">
    <property type="entry name" value="HAD-SF-IB"/>
    <property type="match status" value="1"/>
</dbReference>
<protein>
    <submittedName>
        <fullName evidence="9">Uncharacterized protein</fullName>
    </submittedName>
</protein>
<feature type="active site" description="Proton donor" evidence="6">
    <location>
        <position position="24"/>
    </location>
</feature>
<feature type="binding site" evidence="7">
    <location>
        <position position="111"/>
    </location>
    <ligand>
        <name>substrate</name>
    </ligand>
</feature>
<dbReference type="InterPro" id="IPR036412">
    <property type="entry name" value="HAD-like_sf"/>
</dbReference>
<evidence type="ECO:0000313" key="10">
    <source>
        <dbReference type="Proteomes" id="UP000749559"/>
    </source>
</evidence>
<comment type="similarity">
    <text evidence="2">Belongs to the HAD-like hydrolase superfamily. PHOSPHO family.</text>
</comment>
<sequence>MLRNISQRLNMSAIQKRLVAFDFDHTIIDENSDLYVRKLLPGGKVPEEIKSIYSDRGWTKYMGAIFRKLYENGSTKQDFLNCMNELEFTSGMKELLEYLSEKEDEVIIISDSNSFFIDCILKESGMLPHITKVFTNPAKFDSDGCLLVDYYHTQDWCDLSTVNLCKGHILDAYVQERKEAGVTFKQVIYVGDGHNDLCPSLRLKSSDFVCPRKGYRLLKAIRNIKDETSQPLLAKVIEWDNGNDILNVLQSE</sequence>
<comment type="caution">
    <text evidence="9">The sequence shown here is derived from an EMBL/GenBank/DDBJ whole genome shotgun (WGS) entry which is preliminary data.</text>
</comment>
<feature type="binding site" evidence="8">
    <location>
        <position position="24"/>
    </location>
    <ligand>
        <name>Mg(2+)</name>
        <dbReference type="ChEBI" id="CHEBI:18420"/>
    </ligand>
</feature>
<dbReference type="NCBIfam" id="TIGR01489">
    <property type="entry name" value="DKMTPPase-SF"/>
    <property type="match status" value="1"/>
</dbReference>
<dbReference type="PANTHER" id="PTHR20889:SF12">
    <property type="entry name" value="LP01149P"/>
    <property type="match status" value="1"/>
</dbReference>
<feature type="binding site" evidence="7">
    <location>
        <position position="33"/>
    </location>
    <ligand>
        <name>substrate</name>
    </ligand>
</feature>
<dbReference type="InterPro" id="IPR006384">
    <property type="entry name" value="HAD_hydro_PyrdxlP_Pase-like"/>
</dbReference>
<evidence type="ECO:0000256" key="2">
    <source>
        <dbReference type="ARBA" id="ARBA00008541"/>
    </source>
</evidence>
<feature type="active site" description="Nucleophile" evidence="6">
    <location>
        <position position="22"/>
    </location>
</feature>
<accession>A0A8J1XRC1</accession>
<evidence type="ECO:0000256" key="7">
    <source>
        <dbReference type="PIRSR" id="PIRSR031051-2"/>
    </source>
</evidence>
<evidence type="ECO:0000256" key="1">
    <source>
        <dbReference type="ARBA" id="ARBA00001946"/>
    </source>
</evidence>
<dbReference type="Proteomes" id="UP000749559">
    <property type="component" value="Unassembled WGS sequence"/>
</dbReference>
<evidence type="ECO:0000256" key="5">
    <source>
        <dbReference type="ARBA" id="ARBA00022842"/>
    </source>
</evidence>
<gene>
    <name evidence="9" type="ORF">OFUS_LOCUS14854</name>
</gene>
<dbReference type="Pfam" id="PF06888">
    <property type="entry name" value="Put_Phosphatase"/>
    <property type="match status" value="1"/>
</dbReference>
<evidence type="ECO:0000256" key="3">
    <source>
        <dbReference type="ARBA" id="ARBA00022723"/>
    </source>
</evidence>
<dbReference type="InterPro" id="IPR023214">
    <property type="entry name" value="HAD_sf"/>
</dbReference>
<dbReference type="PIRSF" id="PIRSF031051">
    <property type="entry name" value="PyrdxlP_Pase_PHOSPHO2"/>
    <property type="match status" value="1"/>
</dbReference>
<dbReference type="GO" id="GO:0016791">
    <property type="term" value="F:phosphatase activity"/>
    <property type="evidence" value="ECO:0007669"/>
    <property type="project" value="InterPro"/>
</dbReference>
<dbReference type="PANTHER" id="PTHR20889">
    <property type="entry name" value="PHOSPHATASE, ORPHAN 1, 2"/>
    <property type="match status" value="1"/>
</dbReference>
<keyword evidence="3 8" id="KW-0479">Metal-binding</keyword>
<dbReference type="InterPro" id="IPR016965">
    <property type="entry name" value="Pase_PHOSPHO-typ"/>
</dbReference>
<dbReference type="OrthoDB" id="10267182at2759"/>
<feature type="binding site" evidence="8">
    <location>
        <position position="192"/>
    </location>
    <ligand>
        <name>Mg(2+)</name>
        <dbReference type="ChEBI" id="CHEBI:18420"/>
    </ligand>
</feature>
<dbReference type="EMBL" id="CAIIXF020000007">
    <property type="protein sequence ID" value="CAH1789510.1"/>
    <property type="molecule type" value="Genomic_DNA"/>
</dbReference>
<evidence type="ECO:0000256" key="4">
    <source>
        <dbReference type="ARBA" id="ARBA00022801"/>
    </source>
</evidence>
<evidence type="ECO:0000256" key="8">
    <source>
        <dbReference type="PIRSR" id="PIRSR031051-3"/>
    </source>
</evidence>
<evidence type="ECO:0000256" key="6">
    <source>
        <dbReference type="PIRSR" id="PIRSR031051-1"/>
    </source>
</evidence>
<comment type="cofactor">
    <cofactor evidence="1 8">
        <name>Mg(2+)</name>
        <dbReference type="ChEBI" id="CHEBI:18420"/>
    </cofactor>
</comment>
<proteinExistence type="inferred from homology"/>
<dbReference type="AlphaFoldDB" id="A0A8J1XRC1"/>
<keyword evidence="10" id="KW-1185">Reference proteome</keyword>
<evidence type="ECO:0000313" key="9">
    <source>
        <dbReference type="EMBL" id="CAH1789510.1"/>
    </source>
</evidence>